<reference evidence="9 10" key="1">
    <citation type="journal article" date="2004" name="Nature">
        <title>Genome evolution in yeasts.</title>
        <authorList>
            <consortium name="Genolevures"/>
            <person name="Dujon B."/>
            <person name="Sherman D."/>
            <person name="Fischer G."/>
            <person name="Durrens P."/>
            <person name="Casaregola S."/>
            <person name="Lafontaine I."/>
            <person name="de Montigny J."/>
            <person name="Marck C."/>
            <person name="Neuveglise C."/>
            <person name="Talla E."/>
            <person name="Goffard N."/>
            <person name="Frangeul L."/>
            <person name="Aigle M."/>
            <person name="Anthouard V."/>
            <person name="Babour A."/>
            <person name="Barbe V."/>
            <person name="Barnay S."/>
            <person name="Blanchin S."/>
            <person name="Beckerich J.M."/>
            <person name="Beyne E."/>
            <person name="Bleykasten C."/>
            <person name="Boisrame A."/>
            <person name="Boyer J."/>
            <person name="Cattolico L."/>
            <person name="Confanioleri F."/>
            <person name="de Daruvar A."/>
            <person name="Despons L."/>
            <person name="Fabre E."/>
            <person name="Fairhead C."/>
            <person name="Ferry-Dumazet H."/>
            <person name="Groppi A."/>
            <person name="Hantraye F."/>
            <person name="Hennequin C."/>
            <person name="Jauniaux N."/>
            <person name="Joyet P."/>
            <person name="Kachouri R."/>
            <person name="Kerrest A."/>
            <person name="Koszul R."/>
            <person name="Lemaire M."/>
            <person name="Lesur I."/>
            <person name="Ma L."/>
            <person name="Muller H."/>
            <person name="Nicaud J.M."/>
            <person name="Nikolski M."/>
            <person name="Oztas S."/>
            <person name="Ozier-Kalogeropoulos O."/>
            <person name="Pellenz S."/>
            <person name="Potier S."/>
            <person name="Richard G.F."/>
            <person name="Straub M.L."/>
            <person name="Suleau A."/>
            <person name="Swennene D."/>
            <person name="Tekaia F."/>
            <person name="Wesolowski-Louvel M."/>
            <person name="Westhof E."/>
            <person name="Wirth B."/>
            <person name="Zeniou-Meyer M."/>
            <person name="Zivanovic I."/>
            <person name="Bolotin-Fukuhara M."/>
            <person name="Thierry A."/>
            <person name="Bouchier C."/>
            <person name="Caudron B."/>
            <person name="Scarpelli C."/>
            <person name="Gaillardin C."/>
            <person name="Weissenbach J."/>
            <person name="Wincker P."/>
            <person name="Souciet J.L."/>
        </authorList>
    </citation>
    <scope>NUCLEOTIDE SEQUENCE [LARGE SCALE GENOMIC DNA]</scope>
    <source>
        <strain evidence="10">ATCC 36239 / CBS 767 / BCRC 21394 / JCM 1990 / NBRC 0083 / IGC 2968</strain>
    </source>
</reference>
<dbReference type="RefSeq" id="XP_461268.2">
    <property type="nucleotide sequence ID" value="XM_461268.1"/>
</dbReference>
<evidence type="ECO:0000256" key="2">
    <source>
        <dbReference type="ARBA" id="ARBA00022448"/>
    </source>
</evidence>
<gene>
    <name evidence="9" type="ordered locus">DEHA2F21142g</name>
</gene>
<dbReference type="Gene3D" id="1.20.1250.20">
    <property type="entry name" value="MFS general substrate transporter like domains"/>
    <property type="match status" value="1"/>
</dbReference>
<evidence type="ECO:0000256" key="7">
    <source>
        <dbReference type="SAM" id="Phobius"/>
    </source>
</evidence>
<dbReference type="InterPro" id="IPR036259">
    <property type="entry name" value="MFS_trans_sf"/>
</dbReference>
<feature type="transmembrane region" description="Helical" evidence="7">
    <location>
        <begin position="324"/>
        <end position="349"/>
    </location>
</feature>
<dbReference type="GeneID" id="2903363"/>
<feature type="transmembrane region" description="Helical" evidence="7">
    <location>
        <begin position="178"/>
        <end position="201"/>
    </location>
</feature>
<comment type="similarity">
    <text evidence="6">Belongs to the major facilitator superfamily. CAR1 family.</text>
</comment>
<evidence type="ECO:0000256" key="1">
    <source>
        <dbReference type="ARBA" id="ARBA00004141"/>
    </source>
</evidence>
<sequence length="508" mass="55573">MNKDIEKQIPSNTGSERHILKIDENKSNKEESLEIGKGREIRYSILTKAEKYGISVLLSSNGIWSSVSSSIFFPALPSLTREFDITQDVANLSIVGYLIFQGISPTILAFFSDTYGRRPCILFCVIGYLAVCIALSQTNVFWLMGVLRCAQAAAIAPMVAISTGSVGDFSKISERGKFVGLVQGIQLVGQGFGAVIGAALINSYSWRGIFVFLAIGSGSVAIISFIILPETNRAIVGNMSVPAKRMINKSPIASLPCFKARLTNDTETLLTRNLSFSSILVPFKIIIRKEVLVALIPAGFQYTVWTMTLTSLSTTLETKYKYSMIHIGICYIPSGIATVMGSIVAGRVLDWNYKRRKTAHDAKYAHLDDNERPMFNIRKVRLELCVFTTVSLICFSIIFGWCLQYRVNIAPILIAAFVISFCSVAQLSAITTLLVDMYPGQASASTSCVNFVRCILAAVGIGVLQNMVNAMGEGGTYTLMAGFCLIAEAVLYYTAYLARKKSEETSIN</sequence>
<dbReference type="GO" id="GO:0022857">
    <property type="term" value="F:transmembrane transporter activity"/>
    <property type="evidence" value="ECO:0007669"/>
    <property type="project" value="InterPro"/>
</dbReference>
<name>Q6BKK3_DEBHA</name>
<dbReference type="eggNOG" id="KOG0255">
    <property type="taxonomic scope" value="Eukaryota"/>
</dbReference>
<accession>Q6BKK3</accession>
<protein>
    <submittedName>
        <fullName evidence="9">DEHA2F21142p</fullName>
    </submittedName>
</protein>
<dbReference type="PANTHER" id="PTHR23502:SF51">
    <property type="entry name" value="QUINIDINE RESISTANCE PROTEIN 1-RELATED"/>
    <property type="match status" value="1"/>
</dbReference>
<dbReference type="OrthoDB" id="440553at2759"/>
<feature type="transmembrane region" description="Helical" evidence="7">
    <location>
        <begin position="94"/>
        <end position="112"/>
    </location>
</feature>
<feature type="transmembrane region" description="Helical" evidence="7">
    <location>
        <begin position="447"/>
        <end position="465"/>
    </location>
</feature>
<dbReference type="FunCoup" id="Q6BKK3">
    <property type="interactions" value="104"/>
</dbReference>
<keyword evidence="3 7" id="KW-0812">Transmembrane</keyword>
<evidence type="ECO:0000256" key="6">
    <source>
        <dbReference type="ARBA" id="ARBA00038347"/>
    </source>
</evidence>
<dbReference type="Pfam" id="PF07690">
    <property type="entry name" value="MFS_1"/>
    <property type="match status" value="1"/>
</dbReference>
<keyword evidence="10" id="KW-1185">Reference proteome</keyword>
<dbReference type="STRING" id="284592.Q6BKK3"/>
<dbReference type="KEGG" id="dha:DEHA2F21142g"/>
<comment type="subcellular location">
    <subcellularLocation>
        <location evidence="1">Membrane</location>
        <topology evidence="1">Multi-pass membrane protein</topology>
    </subcellularLocation>
</comment>
<evidence type="ECO:0000313" key="10">
    <source>
        <dbReference type="Proteomes" id="UP000000599"/>
    </source>
</evidence>
<dbReference type="PROSITE" id="PS50850">
    <property type="entry name" value="MFS"/>
    <property type="match status" value="1"/>
</dbReference>
<keyword evidence="2" id="KW-0813">Transport</keyword>
<dbReference type="Proteomes" id="UP000000599">
    <property type="component" value="Chromosome F"/>
</dbReference>
<proteinExistence type="inferred from homology"/>
<organism evidence="9 10">
    <name type="scientific">Debaryomyces hansenii (strain ATCC 36239 / CBS 767 / BCRC 21394 / JCM 1990 / NBRC 0083 / IGC 2968)</name>
    <name type="common">Yeast</name>
    <name type="synonym">Torulaspora hansenii</name>
    <dbReference type="NCBI Taxonomy" id="284592"/>
    <lineage>
        <taxon>Eukaryota</taxon>
        <taxon>Fungi</taxon>
        <taxon>Dikarya</taxon>
        <taxon>Ascomycota</taxon>
        <taxon>Saccharomycotina</taxon>
        <taxon>Pichiomycetes</taxon>
        <taxon>Debaryomycetaceae</taxon>
        <taxon>Debaryomyces</taxon>
    </lineage>
</organism>
<feature type="transmembrane region" description="Helical" evidence="7">
    <location>
        <begin position="119"/>
        <end position="136"/>
    </location>
</feature>
<dbReference type="EMBL" id="CR382138">
    <property type="protein sequence ID" value="CAG89659.2"/>
    <property type="molecule type" value="Genomic_DNA"/>
</dbReference>
<dbReference type="OMA" id="PITHAPF"/>
<evidence type="ECO:0000259" key="8">
    <source>
        <dbReference type="PROSITE" id="PS50850"/>
    </source>
</evidence>
<evidence type="ECO:0000256" key="5">
    <source>
        <dbReference type="ARBA" id="ARBA00023136"/>
    </source>
</evidence>
<keyword evidence="5 7" id="KW-0472">Membrane</keyword>
<evidence type="ECO:0000313" key="9">
    <source>
        <dbReference type="EMBL" id="CAG89659.2"/>
    </source>
</evidence>
<dbReference type="HOGENOM" id="CLU_008455_8_4_1"/>
<feature type="transmembrane region" description="Helical" evidence="7">
    <location>
        <begin position="409"/>
        <end position="435"/>
    </location>
</feature>
<feature type="transmembrane region" description="Helical" evidence="7">
    <location>
        <begin position="477"/>
        <end position="498"/>
    </location>
</feature>
<evidence type="ECO:0000256" key="3">
    <source>
        <dbReference type="ARBA" id="ARBA00022692"/>
    </source>
</evidence>
<evidence type="ECO:0000256" key="4">
    <source>
        <dbReference type="ARBA" id="ARBA00022989"/>
    </source>
</evidence>
<dbReference type="InterPro" id="IPR020846">
    <property type="entry name" value="MFS_dom"/>
</dbReference>
<keyword evidence="4 7" id="KW-1133">Transmembrane helix</keyword>
<feature type="transmembrane region" description="Helical" evidence="7">
    <location>
        <begin position="207"/>
        <end position="228"/>
    </location>
</feature>
<dbReference type="InParanoid" id="Q6BKK3"/>
<dbReference type="GO" id="GO:0005886">
    <property type="term" value="C:plasma membrane"/>
    <property type="evidence" value="ECO:0007669"/>
    <property type="project" value="TreeGrafter"/>
</dbReference>
<dbReference type="SUPFAM" id="SSF103473">
    <property type="entry name" value="MFS general substrate transporter"/>
    <property type="match status" value="1"/>
</dbReference>
<dbReference type="PANTHER" id="PTHR23502">
    <property type="entry name" value="MAJOR FACILITATOR SUPERFAMILY"/>
    <property type="match status" value="1"/>
</dbReference>
<dbReference type="AlphaFoldDB" id="Q6BKK3"/>
<dbReference type="VEuPathDB" id="FungiDB:DEHA2F21142g"/>
<feature type="transmembrane region" description="Helical" evidence="7">
    <location>
        <begin position="382"/>
        <end position="403"/>
    </location>
</feature>
<feature type="domain" description="Major facilitator superfamily (MFS) profile" evidence="8">
    <location>
        <begin position="54"/>
        <end position="499"/>
    </location>
</feature>
<feature type="transmembrane region" description="Helical" evidence="7">
    <location>
        <begin position="291"/>
        <end position="312"/>
    </location>
</feature>
<dbReference type="InterPro" id="IPR011701">
    <property type="entry name" value="MFS"/>
</dbReference>